<feature type="transmembrane region" description="Helical" evidence="1">
    <location>
        <begin position="42"/>
        <end position="63"/>
    </location>
</feature>
<dbReference type="RefSeq" id="XP_002668044.1">
    <property type="nucleotide sequence ID" value="XM_002667998.1"/>
</dbReference>
<keyword evidence="3" id="KW-1185">Reference proteome</keyword>
<dbReference type="Proteomes" id="UP000006671">
    <property type="component" value="Unassembled WGS sequence"/>
</dbReference>
<name>D2W6K2_NAEGR</name>
<proteinExistence type="predicted"/>
<protein>
    <submittedName>
        <fullName evidence="2">Predicted protein</fullName>
    </submittedName>
</protein>
<dbReference type="InParanoid" id="D2W6K2"/>
<keyword evidence="1" id="KW-0812">Transmembrane</keyword>
<feature type="transmembrane region" description="Helical" evidence="1">
    <location>
        <begin position="12"/>
        <end position="30"/>
    </location>
</feature>
<keyword evidence="1" id="KW-0472">Membrane</keyword>
<evidence type="ECO:0000313" key="2">
    <source>
        <dbReference type="EMBL" id="EFC35300.1"/>
    </source>
</evidence>
<gene>
    <name evidence="2" type="ORF">NAEGRDRAFT_77045</name>
</gene>
<evidence type="ECO:0000256" key="1">
    <source>
        <dbReference type="SAM" id="Phobius"/>
    </source>
</evidence>
<dbReference type="EMBL" id="GG739397">
    <property type="protein sequence ID" value="EFC35300.1"/>
    <property type="molecule type" value="Genomic_DNA"/>
</dbReference>
<keyword evidence="1" id="KW-1133">Transmembrane helix</keyword>
<dbReference type="GeneID" id="8860184"/>
<dbReference type="KEGG" id="ngr:NAEGRDRAFT_77045"/>
<dbReference type="VEuPathDB" id="AmoebaDB:NAEGRDRAFT_77045"/>
<evidence type="ECO:0000313" key="3">
    <source>
        <dbReference type="Proteomes" id="UP000006671"/>
    </source>
</evidence>
<dbReference type="AlphaFoldDB" id="D2W6K2"/>
<organism evidence="3">
    <name type="scientific">Naegleria gruberi</name>
    <name type="common">Amoeba</name>
    <dbReference type="NCBI Taxonomy" id="5762"/>
    <lineage>
        <taxon>Eukaryota</taxon>
        <taxon>Discoba</taxon>
        <taxon>Heterolobosea</taxon>
        <taxon>Tetramitia</taxon>
        <taxon>Eutetramitia</taxon>
        <taxon>Vahlkampfiidae</taxon>
        <taxon>Naegleria</taxon>
    </lineage>
</organism>
<reference evidence="2 3" key="1">
    <citation type="journal article" date="2010" name="Cell">
        <title>The genome of Naegleria gruberi illuminates early eukaryotic versatility.</title>
        <authorList>
            <person name="Fritz-Laylin L.K."/>
            <person name="Prochnik S.E."/>
            <person name="Ginger M.L."/>
            <person name="Dacks J.B."/>
            <person name="Carpenter M.L."/>
            <person name="Field M.C."/>
            <person name="Kuo A."/>
            <person name="Paredez A."/>
            <person name="Chapman J."/>
            <person name="Pham J."/>
            <person name="Shu S."/>
            <person name="Neupane R."/>
            <person name="Cipriano M."/>
            <person name="Mancuso J."/>
            <person name="Tu H."/>
            <person name="Salamov A."/>
            <person name="Lindquist E."/>
            <person name="Shapiro H."/>
            <person name="Lucas S."/>
            <person name="Grigoriev I.V."/>
            <person name="Cande W.Z."/>
            <person name="Fulton C."/>
            <person name="Rokhsar D.S."/>
            <person name="Dawson S.C."/>
        </authorList>
    </citation>
    <scope>NUCLEOTIDE SEQUENCE [LARGE SCALE GENOMIC DNA]</scope>
    <source>
        <strain evidence="2 3">NEG-M</strain>
    </source>
</reference>
<accession>D2W6K2</accession>
<sequence>MLLLTFGQLYMALLNLISMSFGGLAFAYYIPLYPICLFIHKISLLLFCIIVTFSFGPLDFVLIEFNSTSSQSVTSVEIIQKRDDISQSVLNSDQIIRKEDFREYVNSETKSNTSGIPILVDQSEIFTEIPLWDKISIFSLSKPQESAISQL</sequence>